<reference evidence="3" key="1">
    <citation type="journal article" date="2019" name="Int. J. Syst. Evol. Microbiol.">
        <title>The Global Catalogue of Microorganisms (GCM) 10K type strain sequencing project: providing services to taxonomists for standard genome sequencing and annotation.</title>
        <authorList>
            <consortium name="The Broad Institute Genomics Platform"/>
            <consortium name="The Broad Institute Genome Sequencing Center for Infectious Disease"/>
            <person name="Wu L."/>
            <person name="Ma J."/>
        </authorList>
    </citation>
    <scope>NUCLEOTIDE SEQUENCE [LARGE SCALE GENOMIC DNA]</scope>
    <source>
        <strain evidence="3">JCM 16902</strain>
    </source>
</reference>
<dbReference type="EMBL" id="BAAAZO010000010">
    <property type="protein sequence ID" value="GAA3626879.1"/>
    <property type="molecule type" value="Genomic_DNA"/>
</dbReference>
<accession>A0ABP7A830</accession>
<organism evidence="2 3">
    <name type="scientific">Kineosporia mesophila</name>
    <dbReference type="NCBI Taxonomy" id="566012"/>
    <lineage>
        <taxon>Bacteria</taxon>
        <taxon>Bacillati</taxon>
        <taxon>Actinomycetota</taxon>
        <taxon>Actinomycetes</taxon>
        <taxon>Kineosporiales</taxon>
        <taxon>Kineosporiaceae</taxon>
        <taxon>Kineosporia</taxon>
    </lineage>
</organism>
<gene>
    <name evidence="2" type="ORF">GCM10022223_50190</name>
</gene>
<name>A0ABP7A830_9ACTN</name>
<evidence type="ECO:0000256" key="1">
    <source>
        <dbReference type="SAM" id="MobiDB-lite"/>
    </source>
</evidence>
<dbReference type="InterPro" id="IPR027417">
    <property type="entry name" value="P-loop_NTPase"/>
</dbReference>
<sequence length="146" mass="15202">MPWPVRPGRGELRSGKPGDFGPRIDPGRGPEELSPLGLKAALPPTAGLDPAAGQEAIAALARGTTLVVATHDVDLALAWADRVAVLVGSLVRQGPPEKLLGDDTLLTPARLRRPRVLSVAARLRARGVLGQETPVRDEPSLPAALG</sequence>
<dbReference type="Gene3D" id="3.40.50.300">
    <property type="entry name" value="P-loop containing nucleotide triphosphate hydrolases"/>
    <property type="match status" value="1"/>
</dbReference>
<evidence type="ECO:0000313" key="3">
    <source>
        <dbReference type="Proteomes" id="UP001501074"/>
    </source>
</evidence>
<feature type="region of interest" description="Disordered" evidence="1">
    <location>
        <begin position="1"/>
        <end position="41"/>
    </location>
</feature>
<proteinExistence type="predicted"/>
<keyword evidence="3" id="KW-1185">Reference proteome</keyword>
<comment type="caution">
    <text evidence="2">The sequence shown here is derived from an EMBL/GenBank/DDBJ whole genome shotgun (WGS) entry which is preliminary data.</text>
</comment>
<dbReference type="Proteomes" id="UP001501074">
    <property type="component" value="Unassembled WGS sequence"/>
</dbReference>
<dbReference type="SUPFAM" id="SSF52540">
    <property type="entry name" value="P-loop containing nucleoside triphosphate hydrolases"/>
    <property type="match status" value="1"/>
</dbReference>
<evidence type="ECO:0000313" key="2">
    <source>
        <dbReference type="EMBL" id="GAA3626879.1"/>
    </source>
</evidence>
<protein>
    <submittedName>
        <fullName evidence="2">Uncharacterized protein</fullName>
    </submittedName>
</protein>